<sequence>MSTTANILQRQLIEAQVERETKYWEHIFNTLEAKILGREDEYLRDIKSKCSSTTSKSKKKSFKRSESKARCLTPRRFEKFYKDSTLKLFNGSENDCDNGYAMDFAEDQFTTHVPKFSSPVINASDSWNASASDTSADFESSFTLSSVTTPKRSSPAISIDSRASPNSCCVESYSNVSTLERSSTLNKPDLLSPETFRKLKYTLVGSQTERVDDRDKHARPSSRPVQRLEKNSTQNQTRKRKPLRLNYIFAANQFWPRNRPSLPTRNNALHPDSPNRGPWTGIRLPQTAFGSRTSPRNADCQPARPSQEELLRNQILVGSLFSLQNRLRSLSRNEAVSQVPPNLGPLPQSASTESVRIVDSERKLSARSANPGELLNIRFSSEVCSRLGFVYRCHPETDHLHLLPGNGSDHGSHLGMQLASQIDQFRSSFSNFNIRDPRQINPRRNPFPH</sequence>
<gene>
    <name evidence="2" type="ORF">L596_001398</name>
</gene>
<protein>
    <submittedName>
        <fullName evidence="2">Uncharacterized protein</fullName>
    </submittedName>
</protein>
<evidence type="ECO:0000313" key="3">
    <source>
        <dbReference type="Proteomes" id="UP000298663"/>
    </source>
</evidence>
<keyword evidence="3" id="KW-1185">Reference proteome</keyword>
<feature type="region of interest" description="Disordered" evidence="1">
    <location>
        <begin position="259"/>
        <end position="281"/>
    </location>
</feature>
<reference evidence="2 3" key="1">
    <citation type="journal article" date="2015" name="Genome Biol.">
        <title>Comparative genomics of Steinernema reveals deeply conserved gene regulatory networks.</title>
        <authorList>
            <person name="Dillman A.R."/>
            <person name="Macchietto M."/>
            <person name="Porter C.F."/>
            <person name="Rogers A."/>
            <person name="Williams B."/>
            <person name="Antoshechkin I."/>
            <person name="Lee M.M."/>
            <person name="Goodwin Z."/>
            <person name="Lu X."/>
            <person name="Lewis E.E."/>
            <person name="Goodrich-Blair H."/>
            <person name="Stock S.P."/>
            <person name="Adams B.J."/>
            <person name="Sternberg P.W."/>
            <person name="Mortazavi A."/>
        </authorList>
    </citation>
    <scope>NUCLEOTIDE SEQUENCE [LARGE SCALE GENOMIC DNA]</scope>
    <source>
        <strain evidence="2 3">ALL</strain>
    </source>
</reference>
<feature type="region of interest" description="Disordered" evidence="1">
    <location>
        <begin position="207"/>
        <end position="242"/>
    </location>
</feature>
<name>A0A4U8ULF7_STECR</name>
<dbReference type="EMBL" id="AZBU02000001">
    <property type="protein sequence ID" value="TMS33686.1"/>
    <property type="molecule type" value="Genomic_DNA"/>
</dbReference>
<accession>A0A4U8ULF7</accession>
<reference evidence="2 3" key="2">
    <citation type="journal article" date="2019" name="G3 (Bethesda)">
        <title>Hybrid Assembly of the Genome of the Entomopathogenic Nematode Steinernema carpocapsae Identifies the X-Chromosome.</title>
        <authorList>
            <person name="Serra L."/>
            <person name="Macchietto M."/>
            <person name="Macias-Munoz A."/>
            <person name="McGill C.J."/>
            <person name="Rodriguez I.M."/>
            <person name="Rodriguez B."/>
            <person name="Murad R."/>
            <person name="Mortazavi A."/>
        </authorList>
    </citation>
    <scope>NUCLEOTIDE SEQUENCE [LARGE SCALE GENOMIC DNA]</scope>
    <source>
        <strain evidence="2 3">ALL</strain>
    </source>
</reference>
<feature type="region of interest" description="Disordered" evidence="1">
    <location>
        <begin position="144"/>
        <end position="166"/>
    </location>
</feature>
<evidence type="ECO:0000313" key="2">
    <source>
        <dbReference type="EMBL" id="TMS33686.1"/>
    </source>
</evidence>
<dbReference type="Proteomes" id="UP000298663">
    <property type="component" value="Unassembled WGS sequence"/>
</dbReference>
<proteinExistence type="predicted"/>
<dbReference type="AlphaFoldDB" id="A0A4U8ULF7"/>
<evidence type="ECO:0000256" key="1">
    <source>
        <dbReference type="SAM" id="MobiDB-lite"/>
    </source>
</evidence>
<comment type="caution">
    <text evidence="2">The sequence shown here is derived from an EMBL/GenBank/DDBJ whole genome shotgun (WGS) entry which is preliminary data.</text>
</comment>
<feature type="compositionally biased region" description="Basic and acidic residues" evidence="1">
    <location>
        <begin position="209"/>
        <end position="218"/>
    </location>
</feature>
<organism evidence="2 3">
    <name type="scientific">Steinernema carpocapsae</name>
    <name type="common">Entomopathogenic nematode</name>
    <dbReference type="NCBI Taxonomy" id="34508"/>
    <lineage>
        <taxon>Eukaryota</taxon>
        <taxon>Metazoa</taxon>
        <taxon>Ecdysozoa</taxon>
        <taxon>Nematoda</taxon>
        <taxon>Chromadorea</taxon>
        <taxon>Rhabditida</taxon>
        <taxon>Tylenchina</taxon>
        <taxon>Panagrolaimomorpha</taxon>
        <taxon>Strongyloidoidea</taxon>
        <taxon>Steinernematidae</taxon>
        <taxon>Steinernema</taxon>
    </lineage>
</organism>